<dbReference type="Pfam" id="PF13384">
    <property type="entry name" value="HTH_23"/>
    <property type="match status" value="1"/>
</dbReference>
<evidence type="ECO:0000256" key="6">
    <source>
        <dbReference type="PIRSR" id="PIRSR606118-50"/>
    </source>
</evidence>
<reference evidence="10" key="1">
    <citation type="submission" date="2017-02" db="EMBL/GenBank/DDBJ databases">
        <authorList>
            <person name="Varghese N."/>
            <person name="Submissions S."/>
        </authorList>
    </citation>
    <scope>NUCLEOTIDE SEQUENCE [LARGE SCALE GENOMIC DNA]</scope>
    <source>
        <strain evidence="10">DSM 22270</strain>
    </source>
</reference>
<accession>A0A1T5HGA7</accession>
<dbReference type="GO" id="GO:0000150">
    <property type="term" value="F:DNA strand exchange activity"/>
    <property type="evidence" value="ECO:0007669"/>
    <property type="project" value="UniProtKB-KW"/>
</dbReference>
<dbReference type="AlphaFoldDB" id="A0A1T5HGA7"/>
<evidence type="ECO:0000259" key="8">
    <source>
        <dbReference type="PROSITE" id="PS51736"/>
    </source>
</evidence>
<dbReference type="FunFam" id="3.40.50.1390:FF:000001">
    <property type="entry name" value="DNA recombinase"/>
    <property type="match status" value="1"/>
</dbReference>
<dbReference type="Gene3D" id="1.10.10.60">
    <property type="entry name" value="Homeodomain-like"/>
    <property type="match status" value="1"/>
</dbReference>
<dbReference type="PROSITE" id="PS51736">
    <property type="entry name" value="RECOMBINASES_3"/>
    <property type="match status" value="1"/>
</dbReference>
<keyword evidence="5" id="KW-0233">DNA recombination</keyword>
<keyword evidence="3" id="KW-0230">DNA invertase</keyword>
<dbReference type="Pfam" id="PF00239">
    <property type="entry name" value="Resolvase"/>
    <property type="match status" value="1"/>
</dbReference>
<dbReference type="InterPro" id="IPR050639">
    <property type="entry name" value="SSR_resolvase"/>
</dbReference>
<proteinExistence type="inferred from homology"/>
<dbReference type="CDD" id="cd03768">
    <property type="entry name" value="SR_ResInv"/>
    <property type="match status" value="1"/>
</dbReference>
<dbReference type="InterPro" id="IPR006118">
    <property type="entry name" value="Recombinase_CS"/>
</dbReference>
<keyword evidence="4" id="KW-0238">DNA-binding</keyword>
<dbReference type="SUPFAM" id="SSF53041">
    <property type="entry name" value="Resolvase-like"/>
    <property type="match status" value="1"/>
</dbReference>
<sequence>MIFGYARVSTQDQNLDLQIDDLKKLGCERIFREKVSSVKERPELNKLLDTARAGDTIVVWKLDRLGRSLKDLIHLVNEFQQNQIGFRSLNDAIDTTTAQGRLIFNIFASLAEFERDLIRDRTKAGLSAARARGRMGGKPKGLNKEAQSKAHAAKALYDKQDKTVAEIGKVLGISRATVYRYVKEVEHGLATANTK</sequence>
<dbReference type="InterPro" id="IPR036162">
    <property type="entry name" value="Resolvase-like_N_sf"/>
</dbReference>
<dbReference type="Proteomes" id="UP000190897">
    <property type="component" value="Unassembled WGS sequence"/>
</dbReference>
<dbReference type="SMART" id="SM00857">
    <property type="entry name" value="Resolvase"/>
    <property type="match status" value="1"/>
</dbReference>
<comment type="similarity">
    <text evidence="1">Belongs to the site-specific recombinase resolvase family.</text>
</comment>
<feature type="active site" description="O-(5'-phospho-DNA)-serine intermediate" evidence="6 7">
    <location>
        <position position="9"/>
    </location>
</feature>
<feature type="domain" description="Resolvase/invertase-type recombinase catalytic" evidence="8">
    <location>
        <begin position="1"/>
        <end position="133"/>
    </location>
</feature>
<evidence type="ECO:0000256" key="2">
    <source>
        <dbReference type="ARBA" id="ARBA00022908"/>
    </source>
</evidence>
<dbReference type="Gene3D" id="3.40.50.1390">
    <property type="entry name" value="Resolvase, N-terminal catalytic domain"/>
    <property type="match status" value="1"/>
</dbReference>
<organism evidence="9 10">
    <name type="scientific">Dyadobacter psychrophilus</name>
    <dbReference type="NCBI Taxonomy" id="651661"/>
    <lineage>
        <taxon>Bacteria</taxon>
        <taxon>Pseudomonadati</taxon>
        <taxon>Bacteroidota</taxon>
        <taxon>Cytophagia</taxon>
        <taxon>Cytophagales</taxon>
        <taxon>Spirosomataceae</taxon>
        <taxon>Dyadobacter</taxon>
    </lineage>
</organism>
<dbReference type="PANTHER" id="PTHR30461:SF2">
    <property type="entry name" value="SERINE RECOMBINASE PINE-RELATED"/>
    <property type="match status" value="1"/>
</dbReference>
<keyword evidence="10" id="KW-1185">Reference proteome</keyword>
<evidence type="ECO:0000256" key="4">
    <source>
        <dbReference type="ARBA" id="ARBA00023125"/>
    </source>
</evidence>
<dbReference type="PROSITE" id="PS00398">
    <property type="entry name" value="RECOMBINASES_2"/>
    <property type="match status" value="1"/>
</dbReference>
<evidence type="ECO:0000313" key="10">
    <source>
        <dbReference type="Proteomes" id="UP000190897"/>
    </source>
</evidence>
<dbReference type="EMBL" id="FUZA01000014">
    <property type="protein sequence ID" value="SKC19600.1"/>
    <property type="molecule type" value="Genomic_DNA"/>
</dbReference>
<keyword evidence="2" id="KW-0229">DNA integration</keyword>
<dbReference type="InterPro" id="IPR006119">
    <property type="entry name" value="Resolv_N"/>
</dbReference>
<evidence type="ECO:0000256" key="1">
    <source>
        <dbReference type="ARBA" id="ARBA00009913"/>
    </source>
</evidence>
<dbReference type="RefSeq" id="WP_082217916.1">
    <property type="nucleotide sequence ID" value="NZ_FUZA01000014.1"/>
</dbReference>
<evidence type="ECO:0000256" key="7">
    <source>
        <dbReference type="PROSITE-ProRule" id="PRU10137"/>
    </source>
</evidence>
<protein>
    <submittedName>
        <fullName evidence="9">Site-specific DNA recombinase</fullName>
    </submittedName>
</protein>
<dbReference type="PROSITE" id="PS00397">
    <property type="entry name" value="RECOMBINASES_1"/>
    <property type="match status" value="1"/>
</dbReference>
<dbReference type="STRING" id="651661.SAMN05660293_05494"/>
<evidence type="ECO:0000256" key="5">
    <source>
        <dbReference type="ARBA" id="ARBA00023172"/>
    </source>
</evidence>
<evidence type="ECO:0000313" key="9">
    <source>
        <dbReference type="EMBL" id="SKC19600.1"/>
    </source>
</evidence>
<name>A0A1T5HGA7_9BACT</name>
<evidence type="ECO:0000256" key="3">
    <source>
        <dbReference type="ARBA" id="ARBA00023100"/>
    </source>
</evidence>
<dbReference type="OrthoDB" id="9797501at2"/>
<dbReference type="PANTHER" id="PTHR30461">
    <property type="entry name" value="DNA-INVERTASE FROM LAMBDOID PROPHAGE"/>
    <property type="match status" value="1"/>
</dbReference>
<dbReference type="GO" id="GO:0015074">
    <property type="term" value="P:DNA integration"/>
    <property type="evidence" value="ECO:0007669"/>
    <property type="project" value="UniProtKB-KW"/>
</dbReference>
<gene>
    <name evidence="9" type="ORF">SAMN05660293_05494</name>
</gene>
<dbReference type="GO" id="GO:0003677">
    <property type="term" value="F:DNA binding"/>
    <property type="evidence" value="ECO:0007669"/>
    <property type="project" value="UniProtKB-KW"/>
</dbReference>